<dbReference type="EMBL" id="JBHULH010000001">
    <property type="protein sequence ID" value="MFD2566248.1"/>
    <property type="molecule type" value="Genomic_DNA"/>
</dbReference>
<dbReference type="InterPro" id="IPR010329">
    <property type="entry name" value="3hydroanth_dOase"/>
</dbReference>
<dbReference type="Proteomes" id="UP001597508">
    <property type="component" value="Unassembled WGS sequence"/>
</dbReference>
<evidence type="ECO:0000256" key="1">
    <source>
        <dbReference type="ARBA" id="ARBA00002752"/>
    </source>
</evidence>
<keyword evidence="2 7" id="KW-0662">Pyridine nucleotide biosynthesis</keyword>
<keyword evidence="9" id="KW-1185">Reference proteome</keyword>
<keyword evidence="4 7" id="KW-0223">Dioxygenase</keyword>
<sequence>MSMLVQPLNFQKWIDEHRHLLKPPVGNKCVWDGGEYIVMVVGGPNSRKDYHYNETPEFFYQVEGDMVLKIIDDKGEQIDVEIKEGDIYLLPAKVPHSPQRKENTVGLVIEYPRPEGVMDALEWYCEKCAAPLYREEFALNNIETDMPIIFDKYYSDKEKCTCAQCGTVMEAPGT</sequence>
<evidence type="ECO:0000313" key="9">
    <source>
        <dbReference type="Proteomes" id="UP001597508"/>
    </source>
</evidence>
<dbReference type="SUPFAM" id="SSF51182">
    <property type="entry name" value="RmlC-like cupins"/>
    <property type="match status" value="1"/>
</dbReference>
<dbReference type="RefSeq" id="WP_379664967.1">
    <property type="nucleotide sequence ID" value="NZ_JBHULH010000001.1"/>
</dbReference>
<feature type="binding site" evidence="7">
    <location>
        <position position="165"/>
    </location>
    <ligand>
        <name>Fe cation</name>
        <dbReference type="ChEBI" id="CHEBI:24875"/>
        <label>2</label>
    </ligand>
</feature>
<gene>
    <name evidence="7" type="primary">nbaC</name>
    <name evidence="8" type="ORF">ACFSRZ_02615</name>
</gene>
<comment type="caution">
    <text evidence="8">The sequence shown here is derived from an EMBL/GenBank/DDBJ whole genome shotgun (WGS) entry which is preliminary data.</text>
</comment>
<dbReference type="GO" id="GO:0000334">
    <property type="term" value="F:3-hydroxyanthranilate 3,4-dioxygenase activity"/>
    <property type="evidence" value="ECO:0007669"/>
    <property type="project" value="UniProtKB-EC"/>
</dbReference>
<keyword evidence="5 7" id="KW-0560">Oxidoreductase</keyword>
<dbReference type="InterPro" id="IPR014710">
    <property type="entry name" value="RmlC-like_jellyroll"/>
</dbReference>
<dbReference type="InterPro" id="IPR011051">
    <property type="entry name" value="RmlC_Cupin_sf"/>
</dbReference>
<feature type="binding site" evidence="7">
    <location>
        <position position="128"/>
    </location>
    <ligand>
        <name>Fe cation</name>
        <dbReference type="ChEBI" id="CHEBI:24875"/>
        <label>2</label>
    </ligand>
</feature>
<evidence type="ECO:0000256" key="5">
    <source>
        <dbReference type="ARBA" id="ARBA00023002"/>
    </source>
</evidence>
<feature type="binding site" evidence="7">
    <location>
        <position position="125"/>
    </location>
    <ligand>
        <name>Fe cation</name>
        <dbReference type="ChEBI" id="CHEBI:24875"/>
        <label>2</label>
    </ligand>
</feature>
<feature type="binding site" evidence="7">
    <location>
        <position position="51"/>
    </location>
    <ligand>
        <name>Fe cation</name>
        <dbReference type="ChEBI" id="CHEBI:24875"/>
        <label>1</label>
        <note>catalytic</note>
    </ligand>
</feature>
<accession>A0ABW5LQJ0</accession>
<feature type="binding site" evidence="7">
    <location>
        <position position="96"/>
    </location>
    <ligand>
        <name>Fe cation</name>
        <dbReference type="ChEBI" id="CHEBI:24875"/>
        <label>1</label>
        <note>catalytic</note>
    </ligand>
</feature>
<organism evidence="8 9">
    <name type="scientific">Pseudotenacibaculum haliotis</name>
    <dbReference type="NCBI Taxonomy" id="1862138"/>
    <lineage>
        <taxon>Bacteria</taxon>
        <taxon>Pseudomonadati</taxon>
        <taxon>Bacteroidota</taxon>
        <taxon>Flavobacteriia</taxon>
        <taxon>Flavobacteriales</taxon>
        <taxon>Flavobacteriaceae</taxon>
        <taxon>Pseudotenacibaculum</taxon>
    </lineage>
</organism>
<reference evidence="9" key="1">
    <citation type="journal article" date="2019" name="Int. J. Syst. Evol. Microbiol.">
        <title>The Global Catalogue of Microorganisms (GCM) 10K type strain sequencing project: providing services to taxonomists for standard genome sequencing and annotation.</title>
        <authorList>
            <consortium name="The Broad Institute Genomics Platform"/>
            <consortium name="The Broad Institute Genome Sequencing Center for Infectious Disease"/>
            <person name="Wu L."/>
            <person name="Ma J."/>
        </authorList>
    </citation>
    <scope>NUCLEOTIDE SEQUENCE [LARGE SCALE GENOMIC DNA]</scope>
    <source>
        <strain evidence="9">KCTC 52127</strain>
    </source>
</reference>
<dbReference type="CDD" id="cd06123">
    <property type="entry name" value="cupin_HAO"/>
    <property type="match status" value="1"/>
</dbReference>
<comment type="function">
    <text evidence="1 7">Catalyzes the oxidative ring opening of 3-hydroxyanthranilate to 2-amino-3-carboxymuconate semialdehyde, which spontaneously cyclizes to quinolinate.</text>
</comment>
<dbReference type="NCBIfam" id="TIGR03037">
    <property type="entry name" value="anthran_nbaC"/>
    <property type="match status" value="1"/>
</dbReference>
<comment type="pathway">
    <text evidence="7">Cofactor biosynthesis; NAD(+) biosynthesis; quinolinate from L-kynurenine: step 3/3.</text>
</comment>
<evidence type="ECO:0000256" key="6">
    <source>
        <dbReference type="ARBA" id="ARBA00023004"/>
    </source>
</evidence>
<dbReference type="PANTHER" id="PTHR15497">
    <property type="entry name" value="3-HYDROXYANTHRANILATE 3,4-DIOXYGENASE"/>
    <property type="match status" value="1"/>
</dbReference>
<evidence type="ECO:0000256" key="2">
    <source>
        <dbReference type="ARBA" id="ARBA00022642"/>
    </source>
</evidence>
<evidence type="ECO:0000256" key="3">
    <source>
        <dbReference type="ARBA" id="ARBA00022723"/>
    </source>
</evidence>
<comment type="similarity">
    <text evidence="7">Belongs to the 3-HAO family.</text>
</comment>
<feature type="binding site" evidence="7">
    <location>
        <position position="100"/>
    </location>
    <ligand>
        <name>substrate</name>
    </ligand>
</feature>
<proteinExistence type="inferred from homology"/>
<evidence type="ECO:0000313" key="8">
    <source>
        <dbReference type="EMBL" id="MFD2566248.1"/>
    </source>
</evidence>
<comment type="cofactor">
    <cofactor evidence="7">
        <name>Fe(2+)</name>
        <dbReference type="ChEBI" id="CHEBI:29033"/>
    </cofactor>
    <text evidence="7">Binds 2 Fe(2+) ions per subunit.</text>
</comment>
<evidence type="ECO:0000256" key="4">
    <source>
        <dbReference type="ARBA" id="ARBA00022964"/>
    </source>
</evidence>
<protein>
    <recommendedName>
        <fullName evidence="7">3-hydroxyanthranilate 3,4-dioxygenase</fullName>
        <ecNumber evidence="7">1.13.11.6</ecNumber>
    </recommendedName>
    <alternativeName>
        <fullName evidence="7">3-hydroxyanthranilate oxygenase</fullName>
        <shortName evidence="7">3-HAO</shortName>
    </alternativeName>
    <alternativeName>
        <fullName evidence="7">3-hydroxyanthranilic acid dioxygenase</fullName>
        <shortName evidence="7">HAD</shortName>
    </alternativeName>
</protein>
<dbReference type="NCBIfam" id="NF009763">
    <property type="entry name" value="PRK13264.1"/>
    <property type="match status" value="1"/>
</dbReference>
<keyword evidence="3 7" id="KW-0479">Metal-binding</keyword>
<feature type="binding site" evidence="7">
    <location>
        <position position="162"/>
    </location>
    <ligand>
        <name>Fe cation</name>
        <dbReference type="ChEBI" id="CHEBI:24875"/>
        <label>2</label>
    </ligand>
</feature>
<feature type="binding site" evidence="7">
    <location>
        <position position="110"/>
    </location>
    <ligand>
        <name>substrate</name>
    </ligand>
</feature>
<name>A0ABW5LQJ0_9FLAO</name>
<dbReference type="EC" id="1.13.11.6" evidence="7"/>
<dbReference type="HAMAP" id="MF_00825">
    <property type="entry name" value="3_HAO"/>
    <property type="match status" value="1"/>
</dbReference>
<keyword evidence="6 7" id="KW-0408">Iron</keyword>
<comment type="catalytic activity">
    <reaction evidence="7">
        <text>3-hydroxyanthranilate + O2 = (2Z,4Z)-2-amino-3-carboxymuconate 6-semialdehyde</text>
        <dbReference type="Rhea" id="RHEA:17953"/>
        <dbReference type="ChEBI" id="CHEBI:15379"/>
        <dbReference type="ChEBI" id="CHEBI:36559"/>
        <dbReference type="ChEBI" id="CHEBI:77612"/>
        <dbReference type="EC" id="1.13.11.6"/>
    </reaction>
</comment>
<feature type="binding site" evidence="7">
    <location>
        <position position="47"/>
    </location>
    <ligand>
        <name>O2</name>
        <dbReference type="ChEBI" id="CHEBI:15379"/>
    </ligand>
</feature>
<feature type="binding site" evidence="7">
    <location>
        <position position="57"/>
    </location>
    <ligand>
        <name>Fe cation</name>
        <dbReference type="ChEBI" id="CHEBI:24875"/>
        <label>1</label>
        <note>catalytic</note>
    </ligand>
</feature>
<evidence type="ECO:0000256" key="7">
    <source>
        <dbReference type="HAMAP-Rule" id="MF_00825"/>
    </source>
</evidence>
<feature type="binding site" evidence="7">
    <location>
        <position position="57"/>
    </location>
    <ligand>
        <name>substrate</name>
    </ligand>
</feature>
<dbReference type="Gene3D" id="2.60.120.10">
    <property type="entry name" value="Jelly Rolls"/>
    <property type="match status" value="1"/>
</dbReference>
<dbReference type="PANTHER" id="PTHR15497:SF1">
    <property type="entry name" value="3-HYDROXYANTHRANILATE 3,4-DIOXYGENASE"/>
    <property type="match status" value="1"/>
</dbReference>
<dbReference type="Pfam" id="PF06052">
    <property type="entry name" value="3-HAO"/>
    <property type="match status" value="1"/>
</dbReference>